<dbReference type="EMBL" id="CAEZWR010000070">
    <property type="protein sequence ID" value="CAB4664032.1"/>
    <property type="molecule type" value="Genomic_DNA"/>
</dbReference>
<dbReference type="InterPro" id="IPR036264">
    <property type="entry name" value="Bact_exopeptidase_dim_dom"/>
</dbReference>
<dbReference type="SUPFAM" id="SSF53187">
    <property type="entry name" value="Zn-dependent exopeptidases"/>
    <property type="match status" value="1"/>
</dbReference>
<dbReference type="InterPro" id="IPR011650">
    <property type="entry name" value="Peptidase_M20_dimer"/>
</dbReference>
<dbReference type="NCBIfam" id="TIGR01900">
    <property type="entry name" value="dapE-gram_pos"/>
    <property type="match status" value="1"/>
</dbReference>
<evidence type="ECO:0000256" key="8">
    <source>
        <dbReference type="ARBA" id="ARBA00023154"/>
    </source>
</evidence>
<evidence type="ECO:0000256" key="9">
    <source>
        <dbReference type="ARBA" id="ARBA00023285"/>
    </source>
</evidence>
<protein>
    <submittedName>
        <fullName evidence="12">Unannotated protein</fullName>
    </submittedName>
</protein>
<keyword evidence="3" id="KW-0028">Amino-acid biosynthesis</keyword>
<dbReference type="PANTHER" id="PTHR43808">
    <property type="entry name" value="ACETYLORNITHINE DEACETYLASE"/>
    <property type="match status" value="1"/>
</dbReference>
<evidence type="ECO:0000313" key="14">
    <source>
        <dbReference type="EMBL" id="CAB4904488.1"/>
    </source>
</evidence>
<dbReference type="GO" id="GO:0009089">
    <property type="term" value="P:lysine biosynthetic process via diaminopimelate"/>
    <property type="evidence" value="ECO:0007669"/>
    <property type="project" value="InterPro"/>
</dbReference>
<dbReference type="GO" id="GO:0019877">
    <property type="term" value="P:diaminopimelate biosynthetic process"/>
    <property type="evidence" value="ECO:0007669"/>
    <property type="project" value="UniProtKB-KW"/>
</dbReference>
<proteinExistence type="predicted"/>
<dbReference type="InterPro" id="IPR002933">
    <property type="entry name" value="Peptidase_M20"/>
</dbReference>
<comment type="pathway">
    <text evidence="10">Amino-acid biosynthesis.</text>
</comment>
<evidence type="ECO:0000313" key="12">
    <source>
        <dbReference type="EMBL" id="CAB4622841.1"/>
    </source>
</evidence>
<keyword evidence="4" id="KW-0479">Metal-binding</keyword>
<dbReference type="InterPro" id="IPR010174">
    <property type="entry name" value="Succinyl-DAP_deSuclase_DapE"/>
</dbReference>
<dbReference type="GO" id="GO:0008777">
    <property type="term" value="F:acetylornithine deacetylase activity"/>
    <property type="evidence" value="ECO:0007669"/>
    <property type="project" value="TreeGrafter"/>
</dbReference>
<evidence type="ECO:0000256" key="6">
    <source>
        <dbReference type="ARBA" id="ARBA00022833"/>
    </source>
</evidence>
<dbReference type="Pfam" id="PF07687">
    <property type="entry name" value="M20_dimer"/>
    <property type="match status" value="1"/>
</dbReference>
<reference evidence="12" key="1">
    <citation type="submission" date="2020-05" db="EMBL/GenBank/DDBJ databases">
        <authorList>
            <person name="Chiriac C."/>
            <person name="Salcher M."/>
            <person name="Ghai R."/>
            <person name="Kavagutti S V."/>
        </authorList>
    </citation>
    <scope>NUCLEOTIDE SEQUENCE</scope>
</reference>
<accession>A0A6J6I8N3</accession>
<dbReference type="GO" id="GO:0006526">
    <property type="term" value="P:L-arginine biosynthetic process"/>
    <property type="evidence" value="ECO:0007669"/>
    <property type="project" value="TreeGrafter"/>
</dbReference>
<evidence type="ECO:0000256" key="3">
    <source>
        <dbReference type="ARBA" id="ARBA00022605"/>
    </source>
</evidence>
<keyword evidence="5" id="KW-0378">Hydrolase</keyword>
<sequence length="355" mass="37832">MTVLDLSTDIAVLTAAVIDVPSESHHEGHLADLVERALEGCAHLQLVRHGNTLVARTNTGKSERVLIGGHLDTVPGAGNLPHRFDGDRLHGLGACDMKGGLSIALSLAATVTNPVRDVTYVFYEGEEVATQFNGLQHIVDRDPELLEASLAILMEPSNAGIEAGCQGTLRAEIRLTGIRSHSARSWMGVNAVHAAGEILARLAAYVPRTPVVDGLTYREGLNAVAIQGGVAGNVIPDACVVTVNYRFAPDRSLSEAKAHVEEIFAGYDVVFVDESDAARPGLDQPAAAAFVKTIGVDPQPKFGWTDVARFTALGTPALNYGPGDPSIAHQVDEWVSVAQLRSCHERLFAWLTTEE</sequence>
<dbReference type="SUPFAM" id="SSF55031">
    <property type="entry name" value="Bacterial exopeptidase dimerisation domain"/>
    <property type="match status" value="1"/>
</dbReference>
<evidence type="ECO:0000256" key="5">
    <source>
        <dbReference type="ARBA" id="ARBA00022801"/>
    </source>
</evidence>
<dbReference type="GO" id="GO:0009014">
    <property type="term" value="F:succinyl-diaminopimelate desuccinylase activity"/>
    <property type="evidence" value="ECO:0007669"/>
    <property type="project" value="InterPro"/>
</dbReference>
<dbReference type="AlphaFoldDB" id="A0A6J6I8N3"/>
<dbReference type="InterPro" id="IPR050072">
    <property type="entry name" value="Peptidase_M20A"/>
</dbReference>
<dbReference type="FunFam" id="3.30.70.360:FF:000011">
    <property type="entry name" value="Succinyl-diaminopimelate desuccinylase"/>
    <property type="match status" value="1"/>
</dbReference>
<dbReference type="Gene3D" id="3.40.630.10">
    <property type="entry name" value="Zn peptidases"/>
    <property type="match status" value="1"/>
</dbReference>
<dbReference type="Pfam" id="PF01546">
    <property type="entry name" value="Peptidase_M20"/>
    <property type="match status" value="1"/>
</dbReference>
<keyword evidence="9" id="KW-0170">Cobalt</keyword>
<evidence type="ECO:0000259" key="11">
    <source>
        <dbReference type="Pfam" id="PF07687"/>
    </source>
</evidence>
<name>A0A6J6I8N3_9ZZZZ</name>
<feature type="domain" description="Peptidase M20 dimerisation" evidence="11">
    <location>
        <begin position="167"/>
        <end position="265"/>
    </location>
</feature>
<gene>
    <name evidence="12" type="ORF">UFOPK1908_00950</name>
    <name evidence="13" type="ORF">UFOPK2282_00731</name>
    <name evidence="14" type="ORF">UFOPK3576_00669</name>
</gene>
<keyword evidence="6" id="KW-0862">Zinc</keyword>
<dbReference type="GO" id="GO:0046872">
    <property type="term" value="F:metal ion binding"/>
    <property type="evidence" value="ECO:0007669"/>
    <property type="project" value="UniProtKB-KW"/>
</dbReference>
<evidence type="ECO:0000313" key="13">
    <source>
        <dbReference type="EMBL" id="CAB4664032.1"/>
    </source>
</evidence>
<comment type="cofactor">
    <cofactor evidence="1">
        <name>Zn(2+)</name>
        <dbReference type="ChEBI" id="CHEBI:29105"/>
    </cofactor>
</comment>
<dbReference type="InterPro" id="IPR001261">
    <property type="entry name" value="ArgE/DapE_CS"/>
</dbReference>
<dbReference type="PANTHER" id="PTHR43808:SF31">
    <property type="entry name" value="N-ACETYL-L-CITRULLINE DEACETYLASE"/>
    <property type="match status" value="1"/>
</dbReference>
<evidence type="ECO:0000256" key="10">
    <source>
        <dbReference type="ARBA" id="ARBA00029440"/>
    </source>
</evidence>
<evidence type="ECO:0000256" key="2">
    <source>
        <dbReference type="ARBA" id="ARBA00011738"/>
    </source>
</evidence>
<evidence type="ECO:0000256" key="4">
    <source>
        <dbReference type="ARBA" id="ARBA00022723"/>
    </source>
</evidence>
<dbReference type="PROSITE" id="PS00758">
    <property type="entry name" value="ARGE_DAPE_CPG2_1"/>
    <property type="match status" value="1"/>
</dbReference>
<dbReference type="EMBL" id="CAFBMO010000019">
    <property type="protein sequence ID" value="CAB4904488.1"/>
    <property type="molecule type" value="Genomic_DNA"/>
</dbReference>
<keyword evidence="8" id="KW-0457">Lysine biosynthesis</keyword>
<dbReference type="Gene3D" id="3.30.70.360">
    <property type="match status" value="1"/>
</dbReference>
<evidence type="ECO:0000256" key="1">
    <source>
        <dbReference type="ARBA" id="ARBA00001947"/>
    </source>
</evidence>
<organism evidence="12">
    <name type="scientific">freshwater metagenome</name>
    <dbReference type="NCBI Taxonomy" id="449393"/>
    <lineage>
        <taxon>unclassified sequences</taxon>
        <taxon>metagenomes</taxon>
        <taxon>ecological metagenomes</taxon>
    </lineage>
</organism>
<dbReference type="EMBL" id="CAEZVB010000042">
    <property type="protein sequence ID" value="CAB4622841.1"/>
    <property type="molecule type" value="Genomic_DNA"/>
</dbReference>
<comment type="subunit">
    <text evidence="2">Homodimer.</text>
</comment>
<evidence type="ECO:0000256" key="7">
    <source>
        <dbReference type="ARBA" id="ARBA00022915"/>
    </source>
</evidence>
<keyword evidence="7" id="KW-0220">Diaminopimelate biosynthesis</keyword>